<dbReference type="EMBL" id="JAUEPT010000108">
    <property type="protein sequence ID" value="KAK0431751.1"/>
    <property type="molecule type" value="Genomic_DNA"/>
</dbReference>
<name>A0AA39IWF3_9AGAR</name>
<accession>A0AA39IWF3</accession>
<dbReference type="Proteomes" id="UP001175226">
    <property type="component" value="Unassembled WGS sequence"/>
</dbReference>
<gene>
    <name evidence="1" type="ORF">EV421DRAFT_1852684</name>
</gene>
<keyword evidence="2" id="KW-1185">Reference proteome</keyword>
<organism evidence="1 2">
    <name type="scientific">Armillaria borealis</name>
    <dbReference type="NCBI Taxonomy" id="47425"/>
    <lineage>
        <taxon>Eukaryota</taxon>
        <taxon>Fungi</taxon>
        <taxon>Dikarya</taxon>
        <taxon>Basidiomycota</taxon>
        <taxon>Agaricomycotina</taxon>
        <taxon>Agaricomycetes</taxon>
        <taxon>Agaricomycetidae</taxon>
        <taxon>Agaricales</taxon>
        <taxon>Marasmiineae</taxon>
        <taxon>Physalacriaceae</taxon>
        <taxon>Armillaria</taxon>
    </lineage>
</organism>
<proteinExistence type="predicted"/>
<dbReference type="AlphaFoldDB" id="A0AA39IWF3"/>
<comment type="caution">
    <text evidence="1">The sequence shown here is derived from an EMBL/GenBank/DDBJ whole genome shotgun (WGS) entry which is preliminary data.</text>
</comment>
<evidence type="ECO:0000313" key="2">
    <source>
        <dbReference type="Proteomes" id="UP001175226"/>
    </source>
</evidence>
<protein>
    <submittedName>
        <fullName evidence="1">Uncharacterized protein</fullName>
    </submittedName>
</protein>
<evidence type="ECO:0000313" key="1">
    <source>
        <dbReference type="EMBL" id="KAK0431751.1"/>
    </source>
</evidence>
<sequence>MLIKTIKKFRARKRTSMEREFLIGQVVVCSSEGLVASEGHEHVARVHHQHTTGSRSHTKCLGGVSTQGSDASIRVQQISRAYLTDGARNMSNINIANKKWNILLDRAFPSRLRVNILECPRIQTSESSGQRILEASAARCFSSHISTECSFDEISAIFRHALILDRQVASSKNRRYSSQSSGPHIPNRPGVIWV</sequence>
<reference evidence="1" key="1">
    <citation type="submission" date="2023-06" db="EMBL/GenBank/DDBJ databases">
        <authorList>
            <consortium name="Lawrence Berkeley National Laboratory"/>
            <person name="Ahrendt S."/>
            <person name="Sahu N."/>
            <person name="Indic B."/>
            <person name="Wong-Bajracharya J."/>
            <person name="Merenyi Z."/>
            <person name="Ke H.-M."/>
            <person name="Monk M."/>
            <person name="Kocsube S."/>
            <person name="Drula E."/>
            <person name="Lipzen A."/>
            <person name="Balint B."/>
            <person name="Henrissat B."/>
            <person name="Andreopoulos B."/>
            <person name="Martin F.M."/>
            <person name="Harder C.B."/>
            <person name="Rigling D."/>
            <person name="Ford K.L."/>
            <person name="Foster G.D."/>
            <person name="Pangilinan J."/>
            <person name="Papanicolaou A."/>
            <person name="Barry K."/>
            <person name="LaButti K."/>
            <person name="Viragh M."/>
            <person name="Koriabine M."/>
            <person name="Yan M."/>
            <person name="Riley R."/>
            <person name="Champramary S."/>
            <person name="Plett K.L."/>
            <person name="Tsai I.J."/>
            <person name="Slot J."/>
            <person name="Sipos G."/>
            <person name="Plett J."/>
            <person name="Nagy L.G."/>
            <person name="Grigoriev I.V."/>
        </authorList>
    </citation>
    <scope>NUCLEOTIDE SEQUENCE</scope>
    <source>
        <strain evidence="1">FPL87.14</strain>
    </source>
</reference>